<dbReference type="InterPro" id="IPR005828">
    <property type="entry name" value="MFS_sugar_transport-like"/>
</dbReference>
<feature type="transmembrane region" description="Helical" evidence="13">
    <location>
        <begin position="624"/>
        <end position="643"/>
    </location>
</feature>
<dbReference type="SUPFAM" id="SSF103473">
    <property type="entry name" value="MFS general substrate transporter"/>
    <property type="match status" value="1"/>
</dbReference>
<feature type="compositionally biased region" description="Pro residues" evidence="12">
    <location>
        <begin position="42"/>
        <end position="52"/>
    </location>
</feature>
<feature type="compositionally biased region" description="Polar residues" evidence="12">
    <location>
        <begin position="1"/>
        <end position="14"/>
    </location>
</feature>
<dbReference type="Proteomes" id="UP000281245">
    <property type="component" value="Unassembled WGS sequence"/>
</dbReference>
<feature type="transmembrane region" description="Helical" evidence="13">
    <location>
        <begin position="492"/>
        <end position="515"/>
    </location>
</feature>
<dbReference type="SUPFAM" id="SSF140111">
    <property type="entry name" value="Endosomal sorting complex assembly domain"/>
    <property type="match status" value="1"/>
</dbReference>
<gene>
    <name evidence="18" type="ORF">D0867_03947</name>
    <name evidence="17" type="ORF">D0868_05666</name>
    <name evidence="16" type="ORF">D0869_06275</name>
</gene>
<feature type="compositionally biased region" description="Polar residues" evidence="12">
    <location>
        <begin position="53"/>
        <end position="65"/>
    </location>
</feature>
<evidence type="ECO:0000313" key="19">
    <source>
        <dbReference type="Proteomes" id="UP000271337"/>
    </source>
</evidence>
<dbReference type="InterPro" id="IPR003663">
    <property type="entry name" value="Sugar/inositol_transpt"/>
</dbReference>
<evidence type="ECO:0000259" key="15">
    <source>
        <dbReference type="PROSITE" id="PS51314"/>
    </source>
</evidence>
<feature type="transmembrane region" description="Helical" evidence="13">
    <location>
        <begin position="461"/>
        <end position="480"/>
    </location>
</feature>
<dbReference type="InterPro" id="IPR009851">
    <property type="entry name" value="Mod_r"/>
</dbReference>
<comment type="subcellular location">
    <subcellularLocation>
        <location evidence="2">Endosome</location>
    </subcellularLocation>
    <subcellularLocation>
        <location evidence="1">Membrane</location>
        <topology evidence="1">Multi-pass membrane protein</topology>
    </subcellularLocation>
</comment>
<comment type="similarity">
    <text evidence="4">Belongs to the major facilitator superfamily. Sugar transporter (TC 2.A.1.1) family.</text>
</comment>
<evidence type="ECO:0000256" key="3">
    <source>
        <dbReference type="ARBA" id="ARBA00007617"/>
    </source>
</evidence>
<dbReference type="OrthoDB" id="2544694at2759"/>
<feature type="transmembrane region" description="Helical" evidence="13">
    <location>
        <begin position="727"/>
        <end position="750"/>
    </location>
</feature>
<keyword evidence="5 11" id="KW-0813">Transport</keyword>
<name>A0A3M6YVN8_HORWE</name>
<feature type="transmembrane region" description="Helical" evidence="13">
    <location>
        <begin position="371"/>
        <end position="392"/>
    </location>
</feature>
<dbReference type="PROSITE" id="PS50850">
    <property type="entry name" value="MFS"/>
    <property type="match status" value="1"/>
</dbReference>
<dbReference type="InterPro" id="IPR036259">
    <property type="entry name" value="MFS_trans_sf"/>
</dbReference>
<organism evidence="17 21">
    <name type="scientific">Hortaea werneckii</name>
    <name type="common">Black yeast</name>
    <name type="synonym">Cladosporium werneckii</name>
    <dbReference type="NCBI Taxonomy" id="91943"/>
    <lineage>
        <taxon>Eukaryota</taxon>
        <taxon>Fungi</taxon>
        <taxon>Dikarya</taxon>
        <taxon>Ascomycota</taxon>
        <taxon>Pezizomycotina</taxon>
        <taxon>Dothideomycetes</taxon>
        <taxon>Dothideomycetidae</taxon>
        <taxon>Mycosphaerellales</taxon>
        <taxon>Teratosphaeriaceae</taxon>
        <taxon>Hortaea</taxon>
    </lineage>
</organism>
<evidence type="ECO:0000313" key="21">
    <source>
        <dbReference type="Proteomes" id="UP000282582"/>
    </source>
</evidence>
<dbReference type="Pfam" id="PF00083">
    <property type="entry name" value="Sugar_tr"/>
    <property type="match status" value="1"/>
</dbReference>
<dbReference type="PROSITE" id="PS00216">
    <property type="entry name" value="SUGAR_TRANSPORT_1"/>
    <property type="match status" value="1"/>
</dbReference>
<dbReference type="EMBL" id="QWIK01000402">
    <property type="protein sequence ID" value="RMY06821.1"/>
    <property type="molecule type" value="Genomic_DNA"/>
</dbReference>
<dbReference type="PANTHER" id="PTHR48022:SF78">
    <property type="entry name" value="MONOSACCHARIDE TRANSPORTER, PUTATIVE (AFU_ORTHOLOGUE AFUA_2G02110)-RELATED"/>
    <property type="match status" value="1"/>
</dbReference>
<accession>A0A3M6YVN8</accession>
<dbReference type="VEuPathDB" id="FungiDB:BTJ68_09198"/>
<dbReference type="Gene3D" id="1.20.1250.20">
    <property type="entry name" value="MFS general substrate transporter like domains"/>
    <property type="match status" value="1"/>
</dbReference>
<evidence type="ECO:0000313" key="17">
    <source>
        <dbReference type="EMBL" id="RMY06821.1"/>
    </source>
</evidence>
<dbReference type="EMBL" id="QWIL01000313">
    <property type="protein sequence ID" value="RMY20519.1"/>
    <property type="molecule type" value="Genomic_DNA"/>
</dbReference>
<evidence type="ECO:0008006" key="22">
    <source>
        <dbReference type="Google" id="ProtNLM"/>
    </source>
</evidence>
<dbReference type="FunFam" id="1.20.1250.20:FF:000134">
    <property type="entry name" value="MFS sugar transporter protein"/>
    <property type="match status" value="1"/>
</dbReference>
<evidence type="ECO:0000259" key="14">
    <source>
        <dbReference type="PROSITE" id="PS50850"/>
    </source>
</evidence>
<evidence type="ECO:0000256" key="2">
    <source>
        <dbReference type="ARBA" id="ARBA00004177"/>
    </source>
</evidence>
<comment type="similarity">
    <text evidence="3">Belongs to the VPS37 family.</text>
</comment>
<protein>
    <recommendedName>
        <fullName evidence="22">Major facilitator superfamily (MFS) profile domain-containing protein</fullName>
    </recommendedName>
</protein>
<dbReference type="Proteomes" id="UP000271337">
    <property type="component" value="Unassembled WGS sequence"/>
</dbReference>
<dbReference type="GO" id="GO:0000813">
    <property type="term" value="C:ESCRT I complex"/>
    <property type="evidence" value="ECO:0007669"/>
    <property type="project" value="UniProtKB-ARBA"/>
</dbReference>
<evidence type="ECO:0000256" key="12">
    <source>
        <dbReference type="SAM" id="MobiDB-lite"/>
    </source>
</evidence>
<keyword evidence="9 13" id="KW-1133">Transmembrane helix</keyword>
<keyword evidence="6 13" id="KW-0812">Transmembrane</keyword>
<evidence type="ECO:0000313" key="20">
    <source>
        <dbReference type="Proteomes" id="UP000281245"/>
    </source>
</evidence>
<feature type="transmembrane region" description="Helical" evidence="13">
    <location>
        <begin position="329"/>
        <end position="351"/>
    </location>
</feature>
<dbReference type="EMBL" id="QWIJ01000457">
    <property type="protein sequence ID" value="RMX82143.1"/>
    <property type="molecule type" value="Genomic_DNA"/>
</dbReference>
<feature type="transmembrane region" description="Helical" evidence="13">
    <location>
        <begin position="652"/>
        <end position="672"/>
    </location>
</feature>
<feature type="transmembrane region" description="Helical" evidence="13">
    <location>
        <begin position="692"/>
        <end position="715"/>
    </location>
</feature>
<feature type="transmembrane region" description="Helical" evidence="13">
    <location>
        <begin position="429"/>
        <end position="449"/>
    </location>
</feature>
<evidence type="ECO:0000256" key="7">
    <source>
        <dbReference type="ARBA" id="ARBA00022753"/>
    </source>
</evidence>
<evidence type="ECO:0000256" key="10">
    <source>
        <dbReference type="ARBA" id="ARBA00023136"/>
    </source>
</evidence>
<feature type="transmembrane region" description="Helical" evidence="13">
    <location>
        <begin position="404"/>
        <end position="423"/>
    </location>
</feature>
<evidence type="ECO:0000256" key="11">
    <source>
        <dbReference type="PROSITE-ProRule" id="PRU00646"/>
    </source>
</evidence>
<comment type="caution">
    <text evidence="17">The sequence shown here is derived from an EMBL/GenBank/DDBJ whole genome shotgun (WGS) entry which is preliminary data.</text>
</comment>
<dbReference type="GO" id="GO:0005351">
    <property type="term" value="F:carbohydrate:proton symporter activity"/>
    <property type="evidence" value="ECO:0007669"/>
    <property type="project" value="TreeGrafter"/>
</dbReference>
<feature type="domain" description="VPS37 C-terminal" evidence="15">
    <location>
        <begin position="169"/>
        <end position="263"/>
    </location>
</feature>
<feature type="domain" description="Major facilitator superfamily (MFS) profile" evidence="14">
    <location>
        <begin position="330"/>
        <end position="780"/>
    </location>
</feature>
<evidence type="ECO:0000313" key="18">
    <source>
        <dbReference type="EMBL" id="RMY20519.1"/>
    </source>
</evidence>
<evidence type="ECO:0000256" key="5">
    <source>
        <dbReference type="ARBA" id="ARBA00022448"/>
    </source>
</evidence>
<evidence type="ECO:0000256" key="4">
    <source>
        <dbReference type="ARBA" id="ARBA00010992"/>
    </source>
</evidence>
<dbReference type="NCBIfam" id="TIGR00879">
    <property type="entry name" value="SP"/>
    <property type="match status" value="1"/>
</dbReference>
<evidence type="ECO:0000313" key="16">
    <source>
        <dbReference type="EMBL" id="RMX82143.1"/>
    </source>
</evidence>
<dbReference type="InterPro" id="IPR050360">
    <property type="entry name" value="MFS_Sugar_Transporters"/>
</dbReference>
<evidence type="ECO:0000256" key="9">
    <source>
        <dbReference type="ARBA" id="ARBA00022989"/>
    </source>
</evidence>
<dbReference type="InterPro" id="IPR020846">
    <property type="entry name" value="MFS_dom"/>
</dbReference>
<dbReference type="GO" id="GO:0006886">
    <property type="term" value="P:intracellular protein transport"/>
    <property type="evidence" value="ECO:0007669"/>
    <property type="project" value="UniProtKB-ARBA"/>
</dbReference>
<dbReference type="Pfam" id="PF07200">
    <property type="entry name" value="Mod_r"/>
    <property type="match status" value="1"/>
</dbReference>
<sequence length="830" mass="91057">MSYTPVSGQIYSPQPQQPPHHFYSATPPPPPPKPSGSSTPARGPPLPPPPPGASQQNGPSELDGNQGQGAQQQPALPPIPTIDSTWLPETLKEKNTTDLHALLQDPALQAALLDAPETQHPAVPASHQALRPLIESNLQLATSLLELETRLAQHREAVQSRLLALRALEQQHRTKLAETEDALSGFSPMALYQRLSGSVQEQDQLLQSLEESWLDEGGVASERELTDFVRRVREGRKVGFLQRERKERWDEGRVGGWRNSLQLPAMADGDMKTHIGAFHNETPSIILQRRESSTPTKTFQAESRLSHYIPGGYSPSRCLPLKGRKMMHAILALAGTSILFFGYDASVMSQVNTNSDYLRLMDANSSSDRDAAAVGGIVSIWFLGFALGALMVGAYADHIGRLKTIQLGCVWGILGAALQASAMNITWMMIARVIGGVGCGHLNTVVPIWTSELADPHLRGAFVAVEFTLALGGSTLVYWMEYGCVKTTSEAFAWRFPVAFQMLFLLVVLIAVPFFPESPRHLAKHGRIDEARDLLYRCRVESDPTKIESEMLGIEEALRLEATSTTAHSYWTMLFARDELHTRRRILLGAGIQVMQKFTGIDFIATYAPEMFTLSGFTGDTPTLLAGGNFISYTASLAVAIWLSDRVGRRKLMLSGSSLMGVVLVVGAVLSYEVETNAESDPGRAKQFGAGVATVLYVYTVLYGGTWLTTCWVYPTEVFPLATRAKGTALATVAFSLAGGFINEIVPYLISAIDFYIFVLFACINLGILVPVYLFYVETAGRSLEDMDLLLSGNSMLVWKAERRFAEMQRDSGNGIHTEERVNEKEESVV</sequence>
<reference evidence="19 20" key="1">
    <citation type="journal article" date="2018" name="BMC Genomics">
        <title>Genomic evidence for intraspecific hybridization in a clonal and extremely halotolerant yeast.</title>
        <authorList>
            <person name="Gostincar C."/>
            <person name="Stajich J.E."/>
            <person name="Zupancic J."/>
            <person name="Zalar P."/>
            <person name="Gunde-Cimerman N."/>
        </authorList>
    </citation>
    <scope>NUCLEOTIDE SEQUENCE [LARGE SCALE GENOMIC DNA]</scope>
    <source>
        <strain evidence="17 21">EXF-6654</strain>
        <strain evidence="16 20">EXF-6656</strain>
        <strain evidence="18 19">EXF-6669</strain>
    </source>
</reference>
<dbReference type="VEuPathDB" id="FungiDB:BTJ68_01609"/>
<evidence type="ECO:0000256" key="13">
    <source>
        <dbReference type="SAM" id="Phobius"/>
    </source>
</evidence>
<keyword evidence="8 11" id="KW-0653">Protein transport</keyword>
<keyword evidence="10 13" id="KW-0472">Membrane</keyword>
<dbReference type="GO" id="GO:0043162">
    <property type="term" value="P:ubiquitin-dependent protein catabolic process via the multivesicular body sorting pathway"/>
    <property type="evidence" value="ECO:0007669"/>
    <property type="project" value="UniProtKB-ARBA"/>
</dbReference>
<dbReference type="InterPro" id="IPR037202">
    <property type="entry name" value="ESCRT_assembly_dom"/>
</dbReference>
<dbReference type="InterPro" id="IPR005829">
    <property type="entry name" value="Sugar_transporter_CS"/>
</dbReference>
<evidence type="ECO:0000256" key="6">
    <source>
        <dbReference type="ARBA" id="ARBA00022692"/>
    </source>
</evidence>
<dbReference type="PRINTS" id="PR00171">
    <property type="entry name" value="SUGRTRNSPORT"/>
</dbReference>
<feature type="transmembrane region" description="Helical" evidence="13">
    <location>
        <begin position="756"/>
        <end position="777"/>
    </location>
</feature>
<dbReference type="Proteomes" id="UP000282582">
    <property type="component" value="Unassembled WGS sequence"/>
</dbReference>
<dbReference type="GO" id="GO:0072666">
    <property type="term" value="P:establishment of protein localization to vacuole"/>
    <property type="evidence" value="ECO:0007669"/>
    <property type="project" value="UniProtKB-ARBA"/>
</dbReference>
<keyword evidence="7" id="KW-0967">Endosome</keyword>
<evidence type="ECO:0000256" key="8">
    <source>
        <dbReference type="ARBA" id="ARBA00022927"/>
    </source>
</evidence>
<dbReference type="PROSITE" id="PS51314">
    <property type="entry name" value="VPS37_C"/>
    <property type="match status" value="1"/>
</dbReference>
<evidence type="ECO:0000256" key="1">
    <source>
        <dbReference type="ARBA" id="ARBA00004141"/>
    </source>
</evidence>
<dbReference type="PANTHER" id="PTHR48022">
    <property type="entry name" value="PLASTIDIC GLUCOSE TRANSPORTER 4"/>
    <property type="match status" value="1"/>
</dbReference>
<proteinExistence type="inferred from homology"/>
<feature type="region of interest" description="Disordered" evidence="12">
    <location>
        <begin position="1"/>
        <end position="84"/>
    </location>
</feature>
<dbReference type="AlphaFoldDB" id="A0A3M6YVN8"/>